<dbReference type="Pfam" id="PF24390">
    <property type="entry name" value="PRTase-CE"/>
    <property type="match status" value="1"/>
</dbReference>
<dbReference type="RefSeq" id="WP_315697316.1">
    <property type="nucleotide sequence ID" value="NZ_JANSLM010000012.1"/>
</dbReference>
<organism evidence="2 3">
    <name type="scientific">Paraburkholderia fungorum</name>
    <dbReference type="NCBI Taxonomy" id="134537"/>
    <lineage>
        <taxon>Bacteria</taxon>
        <taxon>Pseudomonadati</taxon>
        <taxon>Pseudomonadota</taxon>
        <taxon>Betaproteobacteria</taxon>
        <taxon>Burkholderiales</taxon>
        <taxon>Burkholderiaceae</taxon>
        <taxon>Paraburkholderia</taxon>
    </lineage>
</organism>
<proteinExistence type="predicted"/>
<dbReference type="EMBL" id="JANSLM010000012">
    <property type="protein sequence ID" value="MDT8841274.1"/>
    <property type="molecule type" value="Genomic_DNA"/>
</dbReference>
<sequence length="367" mass="42470">MKHELAFNLIGKQLDWSDAQFAGEFRELQLMIDHKYDAYQGFQPATRFHVALLNWLSQFAKLADRQTAYRLIKERLIFVSQREMHHLVSLMMPIVERHARSRMARLLNMPLYVTLQDGAACSRLDLMRRRTLYVGLSDGARIDVFRRYNEGQVSNEQVVAFSEISEDKWEDLQSELRKNLMEVGPRREAAQFEVVCLVDDFTGSGSSLIRWENGQWKGKIAKFHKANDHRRGKALTTDCLLHIHHHLASRQAKTQIEHDLQAFSQACPGFAYETTFSYVLPQDIVVSDKDPDVDLVTLLRTWYDKKIEDKHTGKDIWFGYKQCGLPLVLEHNTPNNSVALLWAASEQEGTPQMKPLFARRKRHSSNG</sequence>
<dbReference type="Proteomes" id="UP001246473">
    <property type="component" value="Unassembled WGS sequence"/>
</dbReference>
<evidence type="ECO:0000259" key="1">
    <source>
        <dbReference type="Pfam" id="PF24390"/>
    </source>
</evidence>
<evidence type="ECO:0000313" key="3">
    <source>
        <dbReference type="Proteomes" id="UP001246473"/>
    </source>
</evidence>
<comment type="caution">
    <text evidence="2">The sequence shown here is derived from an EMBL/GenBank/DDBJ whole genome shotgun (WGS) entry which is preliminary data.</text>
</comment>
<feature type="domain" description="PRTase-CE" evidence="1">
    <location>
        <begin position="54"/>
        <end position="359"/>
    </location>
</feature>
<protein>
    <recommendedName>
        <fullName evidence="1">PRTase-CE domain-containing protein</fullName>
    </recommendedName>
</protein>
<gene>
    <name evidence="2" type="ORF">ParKJ_27990</name>
</gene>
<accession>A0AAP5UYP1</accession>
<reference evidence="2" key="1">
    <citation type="submission" date="2022-08" db="EMBL/GenBank/DDBJ databases">
        <authorList>
            <person name="Kim S.-J."/>
        </authorList>
    </citation>
    <scope>NUCLEOTIDE SEQUENCE</scope>
    <source>
        <strain evidence="2">KJ</strain>
    </source>
</reference>
<name>A0AAP5UYP1_9BURK</name>
<dbReference type="InterPro" id="IPR056920">
    <property type="entry name" value="PRTase-CE"/>
</dbReference>
<evidence type="ECO:0000313" key="2">
    <source>
        <dbReference type="EMBL" id="MDT8841274.1"/>
    </source>
</evidence>
<dbReference type="AlphaFoldDB" id="A0AAP5UYP1"/>